<dbReference type="InterPro" id="IPR007848">
    <property type="entry name" value="Small_mtfrase_dom"/>
</dbReference>
<keyword evidence="5" id="KW-0949">S-adenosyl-L-methionine</keyword>
<dbReference type="InterPro" id="IPR056684">
    <property type="entry name" value="DUF7782"/>
</dbReference>
<feature type="domain" description="Methyltransferase small" evidence="6">
    <location>
        <begin position="137"/>
        <end position="265"/>
    </location>
</feature>
<accession>A0ABT3GE25</accession>
<dbReference type="EMBL" id="JAPDDT010000002">
    <property type="protein sequence ID" value="MCW1921862.1"/>
    <property type="molecule type" value="Genomic_DNA"/>
</dbReference>
<evidence type="ECO:0000256" key="3">
    <source>
        <dbReference type="ARBA" id="ARBA00022603"/>
    </source>
</evidence>
<reference evidence="9 10" key="1">
    <citation type="submission" date="2022-10" db="EMBL/GenBank/DDBJ databases">
        <title>Luteolibacter arcticus strain CCTCC AB 2014275, whole genome shotgun sequencing project.</title>
        <authorList>
            <person name="Zhao G."/>
            <person name="Shen L."/>
        </authorList>
    </citation>
    <scope>NUCLEOTIDE SEQUENCE [LARGE SCALE GENOMIC DNA]</scope>
    <source>
        <strain evidence="9 10">CCTCC AB 2014275</strain>
    </source>
</reference>
<gene>
    <name evidence="9" type="ORF">OKA05_04820</name>
</gene>
<feature type="domain" description="DUF7059" evidence="7">
    <location>
        <begin position="50"/>
        <end position="103"/>
    </location>
</feature>
<dbReference type="SUPFAM" id="SSF53335">
    <property type="entry name" value="S-adenosyl-L-methionine-dependent methyltransferases"/>
    <property type="match status" value="1"/>
</dbReference>
<feature type="domain" description="DUF7782" evidence="8">
    <location>
        <begin position="378"/>
        <end position="487"/>
    </location>
</feature>
<evidence type="ECO:0000313" key="10">
    <source>
        <dbReference type="Proteomes" id="UP001320876"/>
    </source>
</evidence>
<keyword evidence="4" id="KW-0808">Transferase</keyword>
<dbReference type="Pfam" id="PF25004">
    <property type="entry name" value="DUF7782"/>
    <property type="match status" value="1"/>
</dbReference>
<evidence type="ECO:0000259" key="6">
    <source>
        <dbReference type="Pfam" id="PF05175"/>
    </source>
</evidence>
<dbReference type="PANTHER" id="PTHR47816">
    <property type="entry name" value="RIBOSOMAL RNA SMALL SUBUNIT METHYLTRANSFERASE C"/>
    <property type="match status" value="1"/>
</dbReference>
<evidence type="ECO:0000256" key="5">
    <source>
        <dbReference type="ARBA" id="ARBA00022691"/>
    </source>
</evidence>
<proteinExistence type="predicted"/>
<keyword evidence="10" id="KW-1185">Reference proteome</keyword>
<evidence type="ECO:0000256" key="2">
    <source>
        <dbReference type="ARBA" id="ARBA00022552"/>
    </source>
</evidence>
<dbReference type="GO" id="GO:0032259">
    <property type="term" value="P:methylation"/>
    <property type="evidence" value="ECO:0007669"/>
    <property type="project" value="UniProtKB-KW"/>
</dbReference>
<dbReference type="InterPro" id="IPR055487">
    <property type="entry name" value="DUF7059"/>
</dbReference>
<dbReference type="InterPro" id="IPR029063">
    <property type="entry name" value="SAM-dependent_MTases_sf"/>
</dbReference>
<keyword evidence="1" id="KW-0963">Cytoplasm</keyword>
<dbReference type="PANTHER" id="PTHR47816:SF4">
    <property type="entry name" value="RIBOSOMAL RNA SMALL SUBUNIT METHYLTRANSFERASE C"/>
    <property type="match status" value="1"/>
</dbReference>
<dbReference type="PROSITE" id="PS00092">
    <property type="entry name" value="N6_MTASE"/>
    <property type="match status" value="1"/>
</dbReference>
<protein>
    <submittedName>
        <fullName evidence="9">Methyltransferase</fullName>
    </submittedName>
</protein>
<name>A0ABT3GE25_9BACT</name>
<dbReference type="InterPro" id="IPR046977">
    <property type="entry name" value="RsmC/RlmG"/>
</dbReference>
<dbReference type="GO" id="GO:0008168">
    <property type="term" value="F:methyltransferase activity"/>
    <property type="evidence" value="ECO:0007669"/>
    <property type="project" value="UniProtKB-KW"/>
</dbReference>
<evidence type="ECO:0000256" key="1">
    <source>
        <dbReference type="ARBA" id="ARBA00022490"/>
    </source>
</evidence>
<keyword evidence="3 9" id="KW-0489">Methyltransferase</keyword>
<evidence type="ECO:0000313" key="9">
    <source>
        <dbReference type="EMBL" id="MCW1921862.1"/>
    </source>
</evidence>
<evidence type="ECO:0000259" key="7">
    <source>
        <dbReference type="Pfam" id="PF23186"/>
    </source>
</evidence>
<dbReference type="InterPro" id="IPR002052">
    <property type="entry name" value="DNA_methylase_N6_adenine_CS"/>
</dbReference>
<dbReference type="CDD" id="cd02440">
    <property type="entry name" value="AdoMet_MTases"/>
    <property type="match status" value="1"/>
</dbReference>
<dbReference type="Gene3D" id="3.40.50.150">
    <property type="entry name" value="Vaccinia Virus protein VP39"/>
    <property type="match status" value="1"/>
</dbReference>
<keyword evidence="2" id="KW-0698">rRNA processing</keyword>
<dbReference type="Proteomes" id="UP001320876">
    <property type="component" value="Unassembled WGS sequence"/>
</dbReference>
<comment type="caution">
    <text evidence="9">The sequence shown here is derived from an EMBL/GenBank/DDBJ whole genome shotgun (WGS) entry which is preliminary data.</text>
</comment>
<dbReference type="Pfam" id="PF05175">
    <property type="entry name" value="MTS"/>
    <property type="match status" value="1"/>
</dbReference>
<dbReference type="RefSeq" id="WP_264485972.1">
    <property type="nucleotide sequence ID" value="NZ_JAPDDT010000002.1"/>
</dbReference>
<evidence type="ECO:0000256" key="4">
    <source>
        <dbReference type="ARBA" id="ARBA00022679"/>
    </source>
</evidence>
<evidence type="ECO:0000259" key="8">
    <source>
        <dbReference type="Pfam" id="PF25004"/>
    </source>
</evidence>
<organism evidence="9 10">
    <name type="scientific">Luteolibacter arcticus</name>
    <dbReference type="NCBI Taxonomy" id="1581411"/>
    <lineage>
        <taxon>Bacteria</taxon>
        <taxon>Pseudomonadati</taxon>
        <taxon>Verrucomicrobiota</taxon>
        <taxon>Verrucomicrobiia</taxon>
        <taxon>Verrucomicrobiales</taxon>
        <taxon>Verrucomicrobiaceae</taxon>
        <taxon>Luteolibacter</taxon>
    </lineage>
</organism>
<dbReference type="Pfam" id="PF23186">
    <property type="entry name" value="DUF7059"/>
    <property type="match status" value="1"/>
</dbReference>
<sequence length="491" mass="53665">MASLFRDLESWDPAPLRAQLSKGGFHRTALQALGMPEHWLRSSVRRAAMLGRAQAGSPIHTLIRLFTLGDDVEPEAVLFALGDAAPGLLEIGFLEASGGRVRSHYQICPIGDRWVGCDFHQRQGEDVDDYVMGVGPSSILLASLAPQVKGRVLELACGIGWLAGALSSRGMEVVATDLNARALELGRFSARLGGFDGIDFRQGDGLSTVAGETFDLIVANPPYVQSPGGSMTYKEAPTGDPVCARLLREIPNHLAPGGIAVVLINWTHTGEDDWSEVPLSWVPAAGVRRWLFQSDCSSPADYAWKWIAPDLRFQEEQVAEEEIRRWLRHYQNTGVRRISGGFMVLQKCASGEEWVRTESRAAENIEADAGHDVLRVLANESWLTREPDLLHSHFRVPPGIAAEARMTLHTGSWARDTIRLTSPARLSYDGQIDENILRLLALLGDGGTPADMVAEIRSRLEFAALPDLPERIAALVRDLVSHGMLVPVAQG</sequence>